<dbReference type="AlphaFoldDB" id="A0A1V5ZN92"/>
<name>A0A1V5ZN92_9BACT</name>
<proteinExistence type="predicted"/>
<dbReference type="Gene3D" id="3.40.1360.10">
    <property type="match status" value="1"/>
</dbReference>
<comment type="caution">
    <text evidence="1">The sequence shown here is derived from an EMBL/GenBank/DDBJ whole genome shotgun (WGS) entry which is preliminary data.</text>
</comment>
<gene>
    <name evidence="1" type="primary">dnaG_1</name>
    <name evidence="1" type="ORF">BWY04_00789</name>
</gene>
<sequence>MKRYTENIYILFDNDDAGKNATFNALKIAYRENMYPKMISLPKEFKDIDDLANIET</sequence>
<dbReference type="EMBL" id="MWDB01000015">
    <property type="protein sequence ID" value="OQB41538.1"/>
    <property type="molecule type" value="Genomic_DNA"/>
</dbReference>
<dbReference type="SUPFAM" id="SSF56731">
    <property type="entry name" value="DNA primase core"/>
    <property type="match status" value="1"/>
</dbReference>
<organism evidence="1">
    <name type="scientific">candidate division CPR1 bacterium ADurb.Bin160</name>
    <dbReference type="NCBI Taxonomy" id="1852826"/>
    <lineage>
        <taxon>Bacteria</taxon>
        <taxon>candidate division CPR1</taxon>
    </lineage>
</organism>
<evidence type="ECO:0000313" key="1">
    <source>
        <dbReference type="EMBL" id="OQB41538.1"/>
    </source>
</evidence>
<dbReference type="Proteomes" id="UP000485621">
    <property type="component" value="Unassembled WGS sequence"/>
</dbReference>
<dbReference type="Pfam" id="PF13155">
    <property type="entry name" value="Toprim_2"/>
    <property type="match status" value="1"/>
</dbReference>
<reference evidence="1" key="1">
    <citation type="submission" date="2017-02" db="EMBL/GenBank/DDBJ databases">
        <title>Delving into the versatile metabolic prowess of the omnipresent phylum Bacteroidetes.</title>
        <authorList>
            <person name="Nobu M.K."/>
            <person name="Mei R."/>
            <person name="Narihiro T."/>
            <person name="Kuroda K."/>
            <person name="Liu W.-T."/>
        </authorList>
    </citation>
    <scope>NUCLEOTIDE SEQUENCE</scope>
    <source>
        <strain evidence="1">ADurb.Bin160</strain>
    </source>
</reference>
<accession>A0A1V5ZN92</accession>
<protein>
    <submittedName>
        <fullName evidence="1">DNA primase</fullName>
    </submittedName>
</protein>